<evidence type="ECO:0000256" key="10">
    <source>
        <dbReference type="ARBA" id="ARBA00023295"/>
    </source>
</evidence>
<dbReference type="InterPro" id="IPR001701">
    <property type="entry name" value="Glyco_hydro_9"/>
</dbReference>
<evidence type="ECO:0000313" key="18">
    <source>
        <dbReference type="Proteomes" id="UP001519460"/>
    </source>
</evidence>
<dbReference type="PROSITE" id="PS51450">
    <property type="entry name" value="LRR"/>
    <property type="match status" value="3"/>
</dbReference>
<feature type="region of interest" description="Disordered" evidence="14">
    <location>
        <begin position="433"/>
        <end position="463"/>
    </location>
</feature>
<evidence type="ECO:0000256" key="2">
    <source>
        <dbReference type="ARBA" id="ARBA00007072"/>
    </source>
</evidence>
<feature type="compositionally biased region" description="Polar residues" evidence="14">
    <location>
        <begin position="444"/>
        <end position="455"/>
    </location>
</feature>
<protein>
    <recommendedName>
        <fullName evidence="13">Endoglucanase</fullName>
        <ecNumber evidence="13">3.2.1.4</ecNumber>
    </recommendedName>
</protein>
<evidence type="ECO:0000256" key="14">
    <source>
        <dbReference type="SAM" id="MobiDB-lite"/>
    </source>
</evidence>
<evidence type="ECO:0000256" key="12">
    <source>
        <dbReference type="PROSITE-ProRule" id="PRU10060"/>
    </source>
</evidence>
<feature type="chain" id="PRO_5044532502" description="Endoglucanase" evidence="13">
    <location>
        <begin position="25"/>
        <end position="937"/>
    </location>
</feature>
<dbReference type="GO" id="GO:0030245">
    <property type="term" value="P:cellulose catabolic process"/>
    <property type="evidence" value="ECO:0007669"/>
    <property type="project" value="UniProtKB-KW"/>
</dbReference>
<dbReference type="InterPro" id="IPR032675">
    <property type="entry name" value="LRR_dom_sf"/>
</dbReference>
<keyword evidence="10 12" id="KW-0326">Glycosidase</keyword>
<dbReference type="InterPro" id="IPR036179">
    <property type="entry name" value="Ig-like_dom_sf"/>
</dbReference>
<feature type="active site" evidence="12">
    <location>
        <position position="903"/>
    </location>
</feature>
<evidence type="ECO:0000256" key="7">
    <source>
        <dbReference type="ARBA" id="ARBA00023001"/>
    </source>
</evidence>
<evidence type="ECO:0000256" key="15">
    <source>
        <dbReference type="SAM" id="Phobius"/>
    </source>
</evidence>
<keyword evidence="3" id="KW-0433">Leucine-rich repeat</keyword>
<evidence type="ECO:0000256" key="8">
    <source>
        <dbReference type="ARBA" id="ARBA00023157"/>
    </source>
</evidence>
<keyword evidence="9 12" id="KW-0119">Carbohydrate metabolism</keyword>
<dbReference type="SUPFAM" id="SSF52058">
    <property type="entry name" value="L domain-like"/>
    <property type="match status" value="1"/>
</dbReference>
<proteinExistence type="inferred from homology"/>
<keyword evidence="15" id="KW-0812">Transmembrane</keyword>
<dbReference type="InterPro" id="IPR007110">
    <property type="entry name" value="Ig-like_dom"/>
</dbReference>
<name>A0ABD0K317_9CAEN</name>
<dbReference type="Proteomes" id="UP001519460">
    <property type="component" value="Unassembled WGS sequence"/>
</dbReference>
<keyword evidence="6 12" id="KW-0378">Hydrolase</keyword>
<dbReference type="InterPro" id="IPR012341">
    <property type="entry name" value="6hp_glycosidase-like_sf"/>
</dbReference>
<keyword evidence="7 13" id="KW-0136">Cellulose degradation</keyword>
<keyword evidence="18" id="KW-1185">Reference proteome</keyword>
<dbReference type="SMART" id="SM00365">
    <property type="entry name" value="LRR_SD22"/>
    <property type="match status" value="3"/>
</dbReference>
<keyword evidence="15" id="KW-0472">Membrane</keyword>
<dbReference type="SMART" id="SM00369">
    <property type="entry name" value="LRR_TYP"/>
    <property type="match status" value="6"/>
</dbReference>
<keyword evidence="15" id="KW-1133">Transmembrane helix</keyword>
<dbReference type="InterPro" id="IPR033126">
    <property type="entry name" value="Glyco_hydro_9_Asp/Glu_AS"/>
</dbReference>
<comment type="caution">
    <text evidence="17">The sequence shown here is derived from an EMBL/GenBank/DDBJ whole genome shotgun (WGS) entry which is preliminary data.</text>
</comment>
<dbReference type="Pfam" id="PF13855">
    <property type="entry name" value="LRR_8"/>
    <property type="match status" value="2"/>
</dbReference>
<dbReference type="PROSITE" id="PS00698">
    <property type="entry name" value="GH9_3"/>
    <property type="match status" value="1"/>
</dbReference>
<evidence type="ECO:0000256" key="6">
    <source>
        <dbReference type="ARBA" id="ARBA00022801"/>
    </source>
</evidence>
<dbReference type="AlphaFoldDB" id="A0ABD0K317"/>
<feature type="active site" evidence="12">
    <location>
        <position position="894"/>
    </location>
</feature>
<dbReference type="EC" id="3.2.1.4" evidence="13"/>
<dbReference type="InterPro" id="IPR001611">
    <property type="entry name" value="Leu-rich_rpt"/>
</dbReference>
<dbReference type="Gene3D" id="3.80.10.10">
    <property type="entry name" value="Ribonuclease Inhibitor"/>
    <property type="match status" value="2"/>
</dbReference>
<dbReference type="Gene3D" id="1.50.10.10">
    <property type="match status" value="2"/>
</dbReference>
<dbReference type="PANTHER" id="PTHR22298">
    <property type="entry name" value="ENDO-1,4-BETA-GLUCANASE"/>
    <property type="match status" value="1"/>
</dbReference>
<evidence type="ECO:0000256" key="5">
    <source>
        <dbReference type="ARBA" id="ARBA00022737"/>
    </source>
</evidence>
<dbReference type="SUPFAM" id="SSF48208">
    <property type="entry name" value="Six-hairpin glycosidases"/>
    <property type="match status" value="1"/>
</dbReference>
<dbReference type="InterPro" id="IPR008928">
    <property type="entry name" value="6-hairpin_glycosidase_sf"/>
</dbReference>
<keyword evidence="4 13" id="KW-0732">Signal</keyword>
<evidence type="ECO:0000256" key="1">
    <source>
        <dbReference type="ARBA" id="ARBA00000966"/>
    </source>
</evidence>
<evidence type="ECO:0000313" key="17">
    <source>
        <dbReference type="EMBL" id="KAK7481380.1"/>
    </source>
</evidence>
<feature type="signal peptide" evidence="13">
    <location>
        <begin position="1"/>
        <end position="24"/>
    </location>
</feature>
<dbReference type="SMART" id="SM00082">
    <property type="entry name" value="LRRCT"/>
    <property type="match status" value="1"/>
</dbReference>
<sequence>MPNYHTAHLTILALLISMATVAMGCPTECTCDTAKHQVMCTNPSLSGWPAGVPADTKTLYIKGSFSTRLQLHHINAGDLSGLTSLETLVISDTVLDSIDENAFQGLTSLRSLDMSYNRLTSIPAGLFQGLDKLTFVYLTGNTHCSLPPSVFKNLKTLRELYLGSMSISVFDPSLFSGLDSLVHLDLSDNEIKEVPASVASPTFLRSLKNLDLSFNQLTTLSNDTGQLLTRVLKVELANNPWHCNCLLKWLRGHKRHVSTPHESSNVVLCNSPEALRYRALVSIPDADFKCTPPTIVKCDSLATQYEGDSFTVSCNMTGDPFPDVSWSTADGAMTVGKPPGQPRSPQLTVKEPTVSISLKATPAINGNLTIMAQNVYGMVEETIVVVPPTEAPGCSGNNMMLFAAAGVAGVALLVSAIVTGVACKKMNSAKVGAAESEGTKNRLSRLNQSPNTSETFDLDTDRRNQERKRFSETTAFCAALVAVLSIQISEGSTGRYNYSAVLSKSLQFYLAQRSGDLPDNVDVIPWRKDSALNDGSDVNKDLEGGWYDAGDFLKLNFPMAASATNLLWGLVQFQDAYVASGKLARMRRVTKWPLDYLMKCWDSQAKELYGQVGNVKADHSYWGRPEDMTMARPSSKLPERPLLPLLPATSPSRIPLLSAARSVYDFADKYRGKYSDSISDAATVYKSNGYMDELCWGAAWLYKATGEATYKQKAHNALVNGGGLSSSEFSWDDKGMGCAVLLYELEKDDANKRQTYANAIKSFTQKWRSGNGMTVTPCGLVWLRRWDALRYALNAALIATMAAENGLEPAANRKWAVSQMNYALGDNGKGSRGPRSYVVGFGTNPPQQPHHRSSSCPLAPASCTWDDYNAAGANPHVLNGALVGGPDSSDSYTDSRQDYVMNEVAVDYNAGFQSVLAGLISLGKRGALPEVTMNCPQ</sequence>
<evidence type="ECO:0000259" key="16">
    <source>
        <dbReference type="PROSITE" id="PS50835"/>
    </source>
</evidence>
<reference evidence="17 18" key="1">
    <citation type="journal article" date="2023" name="Sci. Data">
        <title>Genome assembly of the Korean intertidal mud-creeper Batillaria attramentaria.</title>
        <authorList>
            <person name="Patra A.K."/>
            <person name="Ho P.T."/>
            <person name="Jun S."/>
            <person name="Lee S.J."/>
            <person name="Kim Y."/>
            <person name="Won Y.J."/>
        </authorList>
    </citation>
    <scope>NUCLEOTIDE SEQUENCE [LARGE SCALE GENOMIC DNA]</scope>
    <source>
        <tissue evidence="17">Foot muscle</tissue>
    </source>
</reference>
<dbReference type="Pfam" id="PF00759">
    <property type="entry name" value="Glyco_hydro_9"/>
    <property type="match status" value="2"/>
</dbReference>
<gene>
    <name evidence="17" type="ORF">BaRGS_00027336</name>
</gene>
<evidence type="ECO:0000256" key="4">
    <source>
        <dbReference type="ARBA" id="ARBA00022729"/>
    </source>
</evidence>
<keyword evidence="11 12" id="KW-0624">Polysaccharide degradation</keyword>
<feature type="transmembrane region" description="Helical" evidence="15">
    <location>
        <begin position="399"/>
        <end position="423"/>
    </location>
</feature>
<dbReference type="PROSITE" id="PS50835">
    <property type="entry name" value="IG_LIKE"/>
    <property type="match status" value="1"/>
</dbReference>
<evidence type="ECO:0000256" key="9">
    <source>
        <dbReference type="ARBA" id="ARBA00023277"/>
    </source>
</evidence>
<dbReference type="InterPro" id="IPR003591">
    <property type="entry name" value="Leu-rich_rpt_typical-subtyp"/>
</dbReference>
<dbReference type="Gene3D" id="2.60.40.10">
    <property type="entry name" value="Immunoglobulins"/>
    <property type="match status" value="1"/>
</dbReference>
<feature type="transmembrane region" description="Helical" evidence="15">
    <location>
        <begin position="470"/>
        <end position="488"/>
    </location>
</feature>
<dbReference type="InterPro" id="IPR000483">
    <property type="entry name" value="Cys-rich_flank_reg_C"/>
</dbReference>
<dbReference type="PRINTS" id="PR00019">
    <property type="entry name" value="LEURICHRPT"/>
</dbReference>
<evidence type="ECO:0000256" key="13">
    <source>
        <dbReference type="RuleBase" id="RU361166"/>
    </source>
</evidence>
<evidence type="ECO:0000256" key="3">
    <source>
        <dbReference type="ARBA" id="ARBA00022614"/>
    </source>
</evidence>
<keyword evidence="8" id="KW-1015">Disulfide bond</keyword>
<accession>A0ABD0K317</accession>
<comment type="catalytic activity">
    <reaction evidence="1 13">
        <text>Endohydrolysis of (1-&gt;4)-beta-D-glucosidic linkages in cellulose, lichenin and cereal beta-D-glucans.</text>
        <dbReference type="EC" id="3.2.1.4"/>
    </reaction>
</comment>
<dbReference type="EMBL" id="JACVVK020000263">
    <property type="protein sequence ID" value="KAK7481380.1"/>
    <property type="molecule type" value="Genomic_DNA"/>
</dbReference>
<feature type="domain" description="Ig-like" evidence="16">
    <location>
        <begin position="293"/>
        <end position="326"/>
    </location>
</feature>
<dbReference type="InterPro" id="IPR013783">
    <property type="entry name" value="Ig-like_fold"/>
</dbReference>
<organism evidence="17 18">
    <name type="scientific">Batillaria attramentaria</name>
    <dbReference type="NCBI Taxonomy" id="370345"/>
    <lineage>
        <taxon>Eukaryota</taxon>
        <taxon>Metazoa</taxon>
        <taxon>Spiralia</taxon>
        <taxon>Lophotrochozoa</taxon>
        <taxon>Mollusca</taxon>
        <taxon>Gastropoda</taxon>
        <taxon>Caenogastropoda</taxon>
        <taxon>Sorbeoconcha</taxon>
        <taxon>Cerithioidea</taxon>
        <taxon>Batillariidae</taxon>
        <taxon>Batillaria</taxon>
    </lineage>
</organism>
<evidence type="ECO:0000256" key="11">
    <source>
        <dbReference type="ARBA" id="ARBA00023326"/>
    </source>
</evidence>
<dbReference type="SUPFAM" id="SSF48726">
    <property type="entry name" value="Immunoglobulin"/>
    <property type="match status" value="1"/>
</dbReference>
<keyword evidence="5" id="KW-0677">Repeat</keyword>
<dbReference type="GO" id="GO:0008810">
    <property type="term" value="F:cellulase activity"/>
    <property type="evidence" value="ECO:0007669"/>
    <property type="project" value="UniProtKB-EC"/>
</dbReference>
<comment type="similarity">
    <text evidence="2 12 13">Belongs to the glycosyl hydrolase 9 (cellulase E) family.</text>
</comment>